<keyword evidence="2" id="KW-0238">DNA-binding</keyword>
<evidence type="ECO:0000256" key="3">
    <source>
        <dbReference type="ARBA" id="ARBA00023163"/>
    </source>
</evidence>
<evidence type="ECO:0000259" key="4">
    <source>
        <dbReference type="PROSITE" id="PS50949"/>
    </source>
</evidence>
<dbReference type="InterPro" id="IPR028978">
    <property type="entry name" value="Chorismate_lyase_/UTRA_dom_sf"/>
</dbReference>
<reference evidence="5" key="1">
    <citation type="submission" date="2020-02" db="EMBL/GenBank/DDBJ databases">
        <authorList>
            <person name="Meier V. D."/>
        </authorList>
    </citation>
    <scope>NUCLEOTIDE SEQUENCE</scope>
    <source>
        <strain evidence="5">AVDCRST_MAG66</strain>
    </source>
</reference>
<dbReference type="SMART" id="SM00866">
    <property type="entry name" value="UTRA"/>
    <property type="match status" value="1"/>
</dbReference>
<dbReference type="InterPro" id="IPR036390">
    <property type="entry name" value="WH_DNA-bd_sf"/>
</dbReference>
<dbReference type="Gene3D" id="1.10.10.10">
    <property type="entry name" value="Winged helix-like DNA-binding domain superfamily/Winged helix DNA-binding domain"/>
    <property type="match status" value="1"/>
</dbReference>
<dbReference type="Gene3D" id="3.40.1410.10">
    <property type="entry name" value="Chorismate lyase-like"/>
    <property type="match status" value="1"/>
</dbReference>
<dbReference type="EMBL" id="CADCUS010000067">
    <property type="protein sequence ID" value="CAA9383721.1"/>
    <property type="molecule type" value="Genomic_DNA"/>
</dbReference>
<feature type="domain" description="HTH gntR-type" evidence="4">
    <location>
        <begin position="6"/>
        <end position="74"/>
    </location>
</feature>
<evidence type="ECO:0000256" key="1">
    <source>
        <dbReference type="ARBA" id="ARBA00023015"/>
    </source>
</evidence>
<dbReference type="InterPro" id="IPR036388">
    <property type="entry name" value="WH-like_DNA-bd_sf"/>
</dbReference>
<evidence type="ECO:0000313" key="5">
    <source>
        <dbReference type="EMBL" id="CAA9383721.1"/>
    </source>
</evidence>
<dbReference type="PANTHER" id="PTHR44846">
    <property type="entry name" value="MANNOSYL-D-GLYCERATE TRANSPORT/METABOLISM SYSTEM REPRESSOR MNGR-RELATED"/>
    <property type="match status" value="1"/>
</dbReference>
<dbReference type="GO" id="GO:0003677">
    <property type="term" value="F:DNA binding"/>
    <property type="evidence" value="ECO:0007669"/>
    <property type="project" value="UniProtKB-KW"/>
</dbReference>
<dbReference type="SMART" id="SM00345">
    <property type="entry name" value="HTH_GNTR"/>
    <property type="match status" value="1"/>
</dbReference>
<dbReference type="GO" id="GO:0003700">
    <property type="term" value="F:DNA-binding transcription factor activity"/>
    <property type="evidence" value="ECO:0007669"/>
    <property type="project" value="InterPro"/>
</dbReference>
<dbReference type="InterPro" id="IPR000524">
    <property type="entry name" value="Tscrpt_reg_HTH_GntR"/>
</dbReference>
<dbReference type="InterPro" id="IPR050679">
    <property type="entry name" value="Bact_HTH_transcr_reg"/>
</dbReference>
<protein>
    <recommendedName>
        <fullName evidence="4">HTH gntR-type domain-containing protein</fullName>
    </recommendedName>
</protein>
<dbReference type="PROSITE" id="PS50949">
    <property type="entry name" value="HTH_GNTR"/>
    <property type="match status" value="1"/>
</dbReference>
<dbReference type="PANTHER" id="PTHR44846:SF17">
    <property type="entry name" value="GNTR-FAMILY TRANSCRIPTIONAL REGULATOR"/>
    <property type="match status" value="1"/>
</dbReference>
<sequence>MSSDQTVASRRIADEFAARIEAGEFAPGDKLPSERALVASYGVARNTVQAAMRLLAEAGMVVAEHGRGVFVRDPVPLIRLGSDRYSPKYRESGLSPFLIECQRAGKEGRFEVLSIDRARPPKEIAERLHVEEDAESVLRRENVFWADDDPVYRVTTFIPWTIAEGTGLLQEVVPHQYGIHGVLEDQGYAMARLDDSAVARMPTLAEKSALRMPPGVPVIDLLHVSIRADGVPYEATRFVMRADLSSLTYNAPVE</sequence>
<dbReference type="AlphaFoldDB" id="A0A6J4NFE2"/>
<dbReference type="GO" id="GO:0045892">
    <property type="term" value="P:negative regulation of DNA-templated transcription"/>
    <property type="evidence" value="ECO:0007669"/>
    <property type="project" value="TreeGrafter"/>
</dbReference>
<dbReference type="Pfam" id="PF07702">
    <property type="entry name" value="UTRA"/>
    <property type="match status" value="1"/>
</dbReference>
<evidence type="ECO:0000256" key="2">
    <source>
        <dbReference type="ARBA" id="ARBA00023125"/>
    </source>
</evidence>
<gene>
    <name evidence="5" type="ORF">AVDCRST_MAG66-494</name>
</gene>
<proteinExistence type="predicted"/>
<keyword evidence="1" id="KW-0805">Transcription regulation</keyword>
<dbReference type="SUPFAM" id="SSF46785">
    <property type="entry name" value="Winged helix' DNA-binding domain"/>
    <property type="match status" value="1"/>
</dbReference>
<organism evidence="5">
    <name type="scientific">uncultured Pseudonocardia sp</name>
    <dbReference type="NCBI Taxonomy" id="211455"/>
    <lineage>
        <taxon>Bacteria</taxon>
        <taxon>Bacillati</taxon>
        <taxon>Actinomycetota</taxon>
        <taxon>Actinomycetes</taxon>
        <taxon>Pseudonocardiales</taxon>
        <taxon>Pseudonocardiaceae</taxon>
        <taxon>Pseudonocardia</taxon>
        <taxon>environmental samples</taxon>
    </lineage>
</organism>
<dbReference type="PRINTS" id="PR00035">
    <property type="entry name" value="HTHGNTR"/>
</dbReference>
<accession>A0A6J4NFE2</accession>
<dbReference type="CDD" id="cd07377">
    <property type="entry name" value="WHTH_GntR"/>
    <property type="match status" value="1"/>
</dbReference>
<dbReference type="InterPro" id="IPR011663">
    <property type="entry name" value="UTRA"/>
</dbReference>
<dbReference type="Pfam" id="PF00392">
    <property type="entry name" value="GntR"/>
    <property type="match status" value="1"/>
</dbReference>
<name>A0A6J4NFE2_9PSEU</name>
<keyword evidence="3" id="KW-0804">Transcription</keyword>
<dbReference type="SUPFAM" id="SSF64288">
    <property type="entry name" value="Chorismate lyase-like"/>
    <property type="match status" value="1"/>
</dbReference>